<proteinExistence type="predicted"/>
<dbReference type="EMBL" id="JAGIOJ010000001">
    <property type="protein sequence ID" value="MBP2399331.1"/>
    <property type="molecule type" value="Genomic_DNA"/>
</dbReference>
<evidence type="ECO:0000313" key="2">
    <source>
        <dbReference type="EMBL" id="MBP2399331.1"/>
    </source>
</evidence>
<dbReference type="Proteomes" id="UP001195422">
    <property type="component" value="Unassembled WGS sequence"/>
</dbReference>
<evidence type="ECO:0000259" key="1">
    <source>
        <dbReference type="Pfam" id="PF02371"/>
    </source>
</evidence>
<evidence type="ECO:0000313" key="3">
    <source>
        <dbReference type="Proteomes" id="UP001195422"/>
    </source>
</evidence>
<dbReference type="InterPro" id="IPR003346">
    <property type="entry name" value="Transposase_20"/>
</dbReference>
<protein>
    <recommendedName>
        <fullName evidence="1">Transposase IS116/IS110/IS902 C-terminal domain-containing protein</fullName>
    </recommendedName>
</protein>
<name>A0ABS4XS45_GLUPR</name>
<keyword evidence="3" id="KW-1185">Reference proteome</keyword>
<gene>
    <name evidence="2" type="ORF">JOF39_002412</name>
</gene>
<dbReference type="Pfam" id="PF02371">
    <property type="entry name" value="Transposase_20"/>
    <property type="match status" value="1"/>
</dbReference>
<accession>A0ABS4XS45</accession>
<comment type="caution">
    <text evidence="2">The sequence shown here is derived from an EMBL/GenBank/DDBJ whole genome shotgun (WGS) entry which is preliminary data.</text>
</comment>
<organism evidence="2 3">
    <name type="scientific">Glutamicibacter protophormiae</name>
    <name type="common">Brevibacterium protophormiae</name>
    <dbReference type="NCBI Taxonomy" id="37930"/>
    <lineage>
        <taxon>Bacteria</taxon>
        <taxon>Bacillati</taxon>
        <taxon>Actinomycetota</taxon>
        <taxon>Actinomycetes</taxon>
        <taxon>Micrococcales</taxon>
        <taxon>Micrococcaceae</taxon>
        <taxon>Glutamicibacter</taxon>
    </lineage>
</organism>
<sequence>MGNTIRDLLNRRGDRRLNKALHTAAMVRMAHVEETKAYVEKRTAEGKTVKEIRRCIKRYLARRIYNILETANLSSITA</sequence>
<feature type="domain" description="Transposase IS116/IS110/IS902 C-terminal" evidence="1">
    <location>
        <begin position="8"/>
        <end position="39"/>
    </location>
</feature>
<reference evidence="2 3" key="1">
    <citation type="submission" date="2021-03" db="EMBL/GenBank/DDBJ databases">
        <title>Sequencing the genomes of 1000 actinobacteria strains.</title>
        <authorList>
            <person name="Klenk H.-P."/>
        </authorList>
    </citation>
    <scope>NUCLEOTIDE SEQUENCE [LARGE SCALE GENOMIC DNA]</scope>
    <source>
        <strain evidence="2 3">DSM 20168</strain>
    </source>
</reference>